<keyword evidence="2" id="KW-0282">Flagellum</keyword>
<dbReference type="AlphaFoldDB" id="A0A4R1BE81"/>
<reference evidence="2 3" key="1">
    <citation type="submission" date="2019-03" db="EMBL/GenBank/DDBJ databases">
        <title>Whole genome sequence of a novel Rubrobacter taiwanensis strain, isolated from Yellowstone National Park.</title>
        <authorList>
            <person name="Freed S."/>
            <person name="Ramaley R.F."/>
            <person name="Kyndt J.A."/>
        </authorList>
    </citation>
    <scope>NUCLEOTIDE SEQUENCE [LARGE SCALE GENOMIC DNA]</scope>
    <source>
        <strain evidence="2 3">Yellowstone</strain>
    </source>
</reference>
<evidence type="ECO:0000256" key="1">
    <source>
        <dbReference type="SAM" id="Phobius"/>
    </source>
</evidence>
<feature type="transmembrane region" description="Helical" evidence="1">
    <location>
        <begin position="6"/>
        <end position="22"/>
    </location>
</feature>
<dbReference type="EMBL" id="SKBU01000026">
    <property type="protein sequence ID" value="TCJ15318.1"/>
    <property type="molecule type" value="Genomic_DNA"/>
</dbReference>
<comment type="caution">
    <text evidence="2">The sequence shown here is derived from an EMBL/GenBank/DDBJ whole genome shotgun (WGS) entry which is preliminary data.</text>
</comment>
<keyword evidence="1" id="KW-0812">Transmembrane</keyword>
<keyword evidence="1" id="KW-0472">Membrane</keyword>
<organism evidence="2 3">
    <name type="scientific">Rubrobacter taiwanensis</name>
    <dbReference type="NCBI Taxonomy" id="185139"/>
    <lineage>
        <taxon>Bacteria</taxon>
        <taxon>Bacillati</taxon>
        <taxon>Actinomycetota</taxon>
        <taxon>Rubrobacteria</taxon>
        <taxon>Rubrobacterales</taxon>
        <taxon>Rubrobacteraceae</taxon>
        <taxon>Rubrobacter</taxon>
    </lineage>
</organism>
<gene>
    <name evidence="2" type="ORF">E0L93_13100</name>
</gene>
<keyword evidence="2" id="KW-0969">Cilium</keyword>
<sequence>MFGYILIMIVGAIISGIAALWVRSAYSKYSKVASASG</sequence>
<proteinExistence type="predicted"/>
<name>A0A4R1BE81_9ACTN</name>
<accession>A0A4R1BE81</accession>
<dbReference type="Proteomes" id="UP000295244">
    <property type="component" value="Unassembled WGS sequence"/>
</dbReference>
<evidence type="ECO:0000313" key="3">
    <source>
        <dbReference type="Proteomes" id="UP000295244"/>
    </source>
</evidence>
<keyword evidence="1" id="KW-1133">Transmembrane helix</keyword>
<keyword evidence="3" id="KW-1185">Reference proteome</keyword>
<protein>
    <submittedName>
        <fullName evidence="2">Flagellar biosynthesis protein FlgM</fullName>
    </submittedName>
</protein>
<feature type="non-terminal residue" evidence="2">
    <location>
        <position position="37"/>
    </location>
</feature>
<evidence type="ECO:0000313" key="2">
    <source>
        <dbReference type="EMBL" id="TCJ15318.1"/>
    </source>
</evidence>
<keyword evidence="2" id="KW-0966">Cell projection</keyword>